<dbReference type="InterPro" id="IPR029063">
    <property type="entry name" value="SAM-dependent_MTases_sf"/>
</dbReference>
<dbReference type="PANTHER" id="PTHR43619">
    <property type="entry name" value="S-ADENOSYL-L-METHIONINE-DEPENDENT METHYLTRANSFERASE YKTD-RELATED"/>
    <property type="match status" value="1"/>
</dbReference>
<dbReference type="PIRSF" id="PIRSF028177">
    <property type="entry name" value="Polyketide_synth_Omtfrase_TcmP"/>
    <property type="match status" value="1"/>
</dbReference>
<accession>A0A1Z3CFA0</accession>
<keyword evidence="2 3" id="KW-0808">Transferase</keyword>
<organism evidence="3 4">
    <name type="scientific">Fusobacterium nucleatum subsp. polymorphum</name>
    <name type="common">Fusobacterium polymorphum</name>
    <dbReference type="NCBI Taxonomy" id="76857"/>
    <lineage>
        <taxon>Bacteria</taxon>
        <taxon>Fusobacteriati</taxon>
        <taxon>Fusobacteriota</taxon>
        <taxon>Fusobacteriia</taxon>
        <taxon>Fusobacteriales</taxon>
        <taxon>Fusobacteriaceae</taxon>
        <taxon>Fusobacterium</taxon>
    </lineage>
</organism>
<evidence type="ECO:0000256" key="1">
    <source>
        <dbReference type="ARBA" id="ARBA00022603"/>
    </source>
</evidence>
<gene>
    <name evidence="3" type="ORF">CBG50_02585</name>
</gene>
<keyword evidence="4" id="KW-1185">Reference proteome</keyword>
<dbReference type="Pfam" id="PF04072">
    <property type="entry name" value="LCM"/>
    <property type="match status" value="1"/>
</dbReference>
<dbReference type="Proteomes" id="UP000196759">
    <property type="component" value="Chromosome"/>
</dbReference>
<proteinExistence type="predicted"/>
<dbReference type="EMBL" id="CP021934">
    <property type="protein sequence ID" value="ASC02289.1"/>
    <property type="molecule type" value="Genomic_DNA"/>
</dbReference>
<dbReference type="InterPro" id="IPR007213">
    <property type="entry name" value="Ppm1/Ppm2/Tcmp"/>
</dbReference>
<dbReference type="GO" id="GO:0008168">
    <property type="term" value="F:methyltransferase activity"/>
    <property type="evidence" value="ECO:0007669"/>
    <property type="project" value="UniProtKB-KW"/>
</dbReference>
<reference evidence="3 4" key="1">
    <citation type="submission" date="2017-06" db="EMBL/GenBank/DDBJ databases">
        <title>Draft genome sequence of Fusobacterium nucleatum subsp. polymorphum KCOM 1260 (=ChDC F218).</title>
        <authorList>
            <person name="Kook J.-K."/>
            <person name="Park S.-N."/>
            <person name="Lim Y.K."/>
            <person name="Roh H."/>
        </authorList>
    </citation>
    <scope>NUCLEOTIDE SEQUENCE [LARGE SCALE GENOMIC DNA]</scope>
    <source>
        <strain evidence="4">KCOM 1260 (ChDC F218)</strain>
    </source>
</reference>
<dbReference type="InterPro" id="IPR016874">
    <property type="entry name" value="TcmP-like"/>
</dbReference>
<evidence type="ECO:0000313" key="4">
    <source>
        <dbReference type="Proteomes" id="UP000196759"/>
    </source>
</evidence>
<keyword evidence="1 3" id="KW-0489">Methyltransferase</keyword>
<sequence>MEAFMKIKLDGVAETLLITLNARAKDYENSKSVLHDKKSFEIASQLDYDFKKFDTAWASYYGILARAYIMDEEVKKFIEKYSDCVIVSIGCGLDTRFERVDNGKITWYNLDLPEVIETRKLFFKENDRVKNISKSVFESDWTKEVITDGKELLIISEGVFMYFSEDEIKKILEILVNNFSKFELHLDLLYKGTVKFSKEHDTLKKMDNVVFKWGVKDGSEIVKLEPKLKQIGLINFTKKMAKILPFSKKIFIPLLWIVNNRLGMYTYNK</sequence>
<protein>
    <submittedName>
        <fullName evidence="3">Methyltransferase</fullName>
    </submittedName>
</protein>
<dbReference type="PANTHER" id="PTHR43619:SF2">
    <property type="entry name" value="S-ADENOSYL-L-METHIONINE-DEPENDENT METHYLTRANSFERASES SUPERFAMILY PROTEIN"/>
    <property type="match status" value="1"/>
</dbReference>
<evidence type="ECO:0000256" key="2">
    <source>
        <dbReference type="ARBA" id="ARBA00022679"/>
    </source>
</evidence>
<evidence type="ECO:0000313" key="3">
    <source>
        <dbReference type="EMBL" id="ASC02289.1"/>
    </source>
</evidence>
<name>A0A1Z3CFA0_FUSNP</name>
<dbReference type="GO" id="GO:0032259">
    <property type="term" value="P:methylation"/>
    <property type="evidence" value="ECO:0007669"/>
    <property type="project" value="UniProtKB-KW"/>
</dbReference>
<dbReference type="Gene3D" id="3.40.50.150">
    <property type="entry name" value="Vaccinia Virus protein VP39"/>
    <property type="match status" value="1"/>
</dbReference>
<dbReference type="AlphaFoldDB" id="A0A1Z3CFA0"/>
<dbReference type="SUPFAM" id="SSF53335">
    <property type="entry name" value="S-adenosyl-L-methionine-dependent methyltransferases"/>
    <property type="match status" value="1"/>
</dbReference>